<gene>
    <name evidence="1" type="ORF">MKZ38_003781</name>
</gene>
<name>A0AAD5WS61_9PEZI</name>
<dbReference type="EMBL" id="JAKWBI020000221">
    <property type="protein sequence ID" value="KAJ2898668.1"/>
    <property type="molecule type" value="Genomic_DNA"/>
</dbReference>
<organism evidence="1 2">
    <name type="scientific">Zalerion maritima</name>
    <dbReference type="NCBI Taxonomy" id="339359"/>
    <lineage>
        <taxon>Eukaryota</taxon>
        <taxon>Fungi</taxon>
        <taxon>Dikarya</taxon>
        <taxon>Ascomycota</taxon>
        <taxon>Pezizomycotina</taxon>
        <taxon>Sordariomycetes</taxon>
        <taxon>Lulworthiomycetidae</taxon>
        <taxon>Lulworthiales</taxon>
        <taxon>Lulworthiaceae</taxon>
        <taxon>Zalerion</taxon>
    </lineage>
</organism>
<reference evidence="1" key="1">
    <citation type="submission" date="2022-07" db="EMBL/GenBank/DDBJ databases">
        <title>Draft genome sequence of Zalerion maritima ATCC 34329, a (micro)plastics degrading marine fungus.</title>
        <authorList>
            <person name="Paco A."/>
            <person name="Goncalves M.F.M."/>
            <person name="Rocha-Santos T.A.P."/>
            <person name="Alves A."/>
        </authorList>
    </citation>
    <scope>NUCLEOTIDE SEQUENCE</scope>
    <source>
        <strain evidence="1">ATCC 34329</strain>
    </source>
</reference>
<dbReference type="Proteomes" id="UP001201980">
    <property type="component" value="Unassembled WGS sequence"/>
</dbReference>
<evidence type="ECO:0000313" key="2">
    <source>
        <dbReference type="Proteomes" id="UP001201980"/>
    </source>
</evidence>
<protein>
    <submittedName>
        <fullName evidence="1">Uncharacterized protein</fullName>
    </submittedName>
</protein>
<keyword evidence="2" id="KW-1185">Reference proteome</keyword>
<proteinExistence type="predicted"/>
<accession>A0AAD5WS61</accession>
<evidence type="ECO:0000313" key="1">
    <source>
        <dbReference type="EMBL" id="KAJ2898668.1"/>
    </source>
</evidence>
<comment type="caution">
    <text evidence="1">The sequence shown here is derived from an EMBL/GenBank/DDBJ whole genome shotgun (WGS) entry which is preliminary data.</text>
</comment>
<sequence length="130" mass="14077">MPSMPWPAAMPCTHLWSAYARADRLRSSGLFDLEFPALATHELEDESGDKGETEDHADGDAGFSAAAEAAGLFVVVAAIDIGRRFLWEMGFLGTLYGTAPSRQEDTPFGPPGASIDKYQEICIITCITFM</sequence>
<dbReference type="AlphaFoldDB" id="A0AAD5WS61"/>